<keyword evidence="3" id="KW-0804">Transcription</keyword>
<dbReference type="InterPro" id="IPR050109">
    <property type="entry name" value="HTH-type_TetR-like_transc_reg"/>
</dbReference>
<dbReference type="InterPro" id="IPR001647">
    <property type="entry name" value="HTH_TetR"/>
</dbReference>
<dbReference type="PRINTS" id="PR00455">
    <property type="entry name" value="HTHTETR"/>
</dbReference>
<dbReference type="PANTHER" id="PTHR30055">
    <property type="entry name" value="HTH-TYPE TRANSCRIPTIONAL REGULATOR RUTR"/>
    <property type="match status" value="1"/>
</dbReference>
<dbReference type="PROSITE" id="PS01081">
    <property type="entry name" value="HTH_TETR_1"/>
    <property type="match status" value="1"/>
</dbReference>
<dbReference type="InterPro" id="IPR023772">
    <property type="entry name" value="DNA-bd_HTH_TetR-type_CS"/>
</dbReference>
<dbReference type="InterPro" id="IPR009057">
    <property type="entry name" value="Homeodomain-like_sf"/>
</dbReference>
<sequence length="219" mass="24061">MPGTPKALRPRKTPRQKRSAATRDRILDAAARVFVEHGYAAGTTNRIAEEAGLSIGSLYQYFPNKDAILLQLARRHVDQGRRAVAEALRSGLPGTWDERAALLADTALRIHDGDARLHRVLFEESPRPPALLEEIRRLQDALVEALAELLRADPPVRGAGPDAAGARLTAWFLVAATESLTHRYLADRPTPDVSAFRRELIALLTAYLHRPPHDGADGP</sequence>
<evidence type="ECO:0000256" key="3">
    <source>
        <dbReference type="ARBA" id="ARBA00023163"/>
    </source>
</evidence>
<dbReference type="SUPFAM" id="SSF48498">
    <property type="entry name" value="Tetracyclin repressor-like, C-terminal domain"/>
    <property type="match status" value="1"/>
</dbReference>
<dbReference type="GO" id="GO:0000976">
    <property type="term" value="F:transcription cis-regulatory region binding"/>
    <property type="evidence" value="ECO:0007669"/>
    <property type="project" value="TreeGrafter"/>
</dbReference>
<organism evidence="7 8">
    <name type="scientific">Actinomadura hallensis</name>
    <dbReference type="NCBI Taxonomy" id="337895"/>
    <lineage>
        <taxon>Bacteria</taxon>
        <taxon>Bacillati</taxon>
        <taxon>Actinomycetota</taxon>
        <taxon>Actinomycetes</taxon>
        <taxon>Streptosporangiales</taxon>
        <taxon>Thermomonosporaceae</taxon>
        <taxon>Actinomadura</taxon>
    </lineage>
</organism>
<name>A0A543IFC7_9ACTN</name>
<dbReference type="GO" id="GO:0003700">
    <property type="term" value="F:DNA-binding transcription factor activity"/>
    <property type="evidence" value="ECO:0007669"/>
    <property type="project" value="TreeGrafter"/>
</dbReference>
<dbReference type="InterPro" id="IPR036271">
    <property type="entry name" value="Tet_transcr_reg_TetR-rel_C_sf"/>
</dbReference>
<proteinExistence type="predicted"/>
<gene>
    <name evidence="7" type="ORF">FHX41_2984</name>
</gene>
<dbReference type="SUPFAM" id="SSF46689">
    <property type="entry name" value="Homeodomain-like"/>
    <property type="match status" value="1"/>
</dbReference>
<comment type="caution">
    <text evidence="7">The sequence shown here is derived from an EMBL/GenBank/DDBJ whole genome shotgun (WGS) entry which is preliminary data.</text>
</comment>
<dbReference type="OrthoDB" id="5242390at2"/>
<evidence type="ECO:0000256" key="1">
    <source>
        <dbReference type="ARBA" id="ARBA00023015"/>
    </source>
</evidence>
<dbReference type="RefSeq" id="WP_141969336.1">
    <property type="nucleotide sequence ID" value="NZ_VFPO01000001.1"/>
</dbReference>
<feature type="DNA-binding region" description="H-T-H motif" evidence="4">
    <location>
        <begin position="43"/>
        <end position="62"/>
    </location>
</feature>
<dbReference type="AlphaFoldDB" id="A0A543IFC7"/>
<feature type="region of interest" description="Disordered" evidence="5">
    <location>
        <begin position="1"/>
        <end position="21"/>
    </location>
</feature>
<evidence type="ECO:0000313" key="7">
    <source>
        <dbReference type="EMBL" id="TQM69292.1"/>
    </source>
</evidence>
<dbReference type="Pfam" id="PF00440">
    <property type="entry name" value="TetR_N"/>
    <property type="match status" value="1"/>
</dbReference>
<reference evidence="7 8" key="1">
    <citation type="submission" date="2019-06" db="EMBL/GenBank/DDBJ databases">
        <title>Sequencing the genomes of 1000 actinobacteria strains.</title>
        <authorList>
            <person name="Klenk H.-P."/>
        </authorList>
    </citation>
    <scope>NUCLEOTIDE SEQUENCE [LARGE SCALE GENOMIC DNA]</scope>
    <source>
        <strain evidence="7 8">DSM 45043</strain>
    </source>
</reference>
<protein>
    <submittedName>
        <fullName evidence="7">TetR family transcriptional regulator</fullName>
    </submittedName>
</protein>
<evidence type="ECO:0000313" key="8">
    <source>
        <dbReference type="Proteomes" id="UP000316706"/>
    </source>
</evidence>
<dbReference type="InterPro" id="IPR041669">
    <property type="entry name" value="TetR_C_15"/>
</dbReference>
<dbReference type="EMBL" id="VFPO01000001">
    <property type="protein sequence ID" value="TQM69292.1"/>
    <property type="molecule type" value="Genomic_DNA"/>
</dbReference>
<keyword evidence="1" id="KW-0805">Transcription regulation</keyword>
<dbReference type="Proteomes" id="UP000316706">
    <property type="component" value="Unassembled WGS sequence"/>
</dbReference>
<evidence type="ECO:0000256" key="4">
    <source>
        <dbReference type="PROSITE-ProRule" id="PRU00335"/>
    </source>
</evidence>
<keyword evidence="8" id="KW-1185">Reference proteome</keyword>
<dbReference type="PANTHER" id="PTHR30055:SF234">
    <property type="entry name" value="HTH-TYPE TRANSCRIPTIONAL REGULATOR BETI"/>
    <property type="match status" value="1"/>
</dbReference>
<keyword evidence="2 4" id="KW-0238">DNA-binding</keyword>
<evidence type="ECO:0000256" key="2">
    <source>
        <dbReference type="ARBA" id="ARBA00023125"/>
    </source>
</evidence>
<evidence type="ECO:0000256" key="5">
    <source>
        <dbReference type="SAM" id="MobiDB-lite"/>
    </source>
</evidence>
<feature type="domain" description="HTH tetR-type" evidence="6">
    <location>
        <begin position="20"/>
        <end position="80"/>
    </location>
</feature>
<feature type="compositionally biased region" description="Basic residues" evidence="5">
    <location>
        <begin position="8"/>
        <end position="20"/>
    </location>
</feature>
<evidence type="ECO:0000259" key="6">
    <source>
        <dbReference type="PROSITE" id="PS50977"/>
    </source>
</evidence>
<dbReference type="PROSITE" id="PS50977">
    <property type="entry name" value="HTH_TETR_2"/>
    <property type="match status" value="1"/>
</dbReference>
<dbReference type="Pfam" id="PF17918">
    <property type="entry name" value="TetR_C_15"/>
    <property type="match status" value="1"/>
</dbReference>
<dbReference type="Gene3D" id="1.10.357.10">
    <property type="entry name" value="Tetracycline Repressor, domain 2"/>
    <property type="match status" value="1"/>
</dbReference>
<accession>A0A543IFC7</accession>